<sequence>MKRQSPLSQKLPLSTFKSNDNLLSLSNSLSLPSLFKNQPPSFFFFSFLISYQSLHSAPLSNHNNRRNNSHLCSFPFFLFNLFFFNHLSLNMASHPVYIHAT</sequence>
<reference evidence="3" key="1">
    <citation type="journal article" date="2007" name="Nature">
        <title>The grapevine genome sequence suggests ancestral hexaploidization in major angiosperm phyla.</title>
        <authorList>
            <consortium name="The French-Italian Public Consortium for Grapevine Genome Characterization."/>
            <person name="Jaillon O."/>
            <person name="Aury J.-M."/>
            <person name="Noel B."/>
            <person name="Policriti A."/>
            <person name="Clepet C."/>
            <person name="Casagrande A."/>
            <person name="Choisne N."/>
            <person name="Aubourg S."/>
            <person name="Vitulo N."/>
            <person name="Jubin C."/>
            <person name="Vezzi A."/>
            <person name="Legeai F."/>
            <person name="Hugueney P."/>
            <person name="Dasilva C."/>
            <person name="Horner D."/>
            <person name="Mica E."/>
            <person name="Jublot D."/>
            <person name="Poulain J."/>
            <person name="Bruyere C."/>
            <person name="Billault A."/>
            <person name="Segurens B."/>
            <person name="Gouyvenoux M."/>
            <person name="Ugarte E."/>
            <person name="Cattonaro F."/>
            <person name="Anthouard V."/>
            <person name="Vico V."/>
            <person name="Del Fabbro C."/>
            <person name="Alaux M."/>
            <person name="Di Gaspero G."/>
            <person name="Dumas V."/>
            <person name="Felice N."/>
            <person name="Paillard S."/>
            <person name="Juman I."/>
            <person name="Moroldo M."/>
            <person name="Scalabrin S."/>
            <person name="Canaguier A."/>
            <person name="Le Clainche I."/>
            <person name="Malacrida G."/>
            <person name="Durand E."/>
            <person name="Pesole G."/>
            <person name="Laucou V."/>
            <person name="Chatelet P."/>
            <person name="Merdinoglu D."/>
            <person name="Delledonne M."/>
            <person name="Pezzotti M."/>
            <person name="Lecharny A."/>
            <person name="Scarpelli C."/>
            <person name="Artiguenave F."/>
            <person name="Pe M.E."/>
            <person name="Valle G."/>
            <person name="Morgante M."/>
            <person name="Caboche M."/>
            <person name="Adam-Blondon A.-F."/>
            <person name="Weissenbach J."/>
            <person name="Quetier F."/>
            <person name="Wincker P."/>
        </authorList>
    </citation>
    <scope>NUCLEOTIDE SEQUENCE [LARGE SCALE GENOMIC DNA]</scope>
    <source>
        <strain evidence="3">cv. Pinot noir / PN40024</strain>
    </source>
</reference>
<evidence type="ECO:0000313" key="2">
    <source>
        <dbReference type="EMBL" id="CBI33834.3"/>
    </source>
</evidence>
<keyword evidence="3" id="KW-1185">Reference proteome</keyword>
<dbReference type="PaxDb" id="29760-VIT_02s0012g01970.t01"/>
<keyword evidence="1" id="KW-0812">Transmembrane</keyword>
<dbReference type="AlphaFoldDB" id="D7TTR9"/>
<name>D7TTR9_VITVI</name>
<protein>
    <submittedName>
        <fullName evidence="2">Uncharacterized protein</fullName>
    </submittedName>
</protein>
<dbReference type="HOGENOM" id="CLU_2296842_0_0_1"/>
<feature type="transmembrane region" description="Helical" evidence="1">
    <location>
        <begin position="71"/>
        <end position="89"/>
    </location>
</feature>
<organism evidence="2 3">
    <name type="scientific">Vitis vinifera</name>
    <name type="common">Grape</name>
    <dbReference type="NCBI Taxonomy" id="29760"/>
    <lineage>
        <taxon>Eukaryota</taxon>
        <taxon>Viridiplantae</taxon>
        <taxon>Streptophyta</taxon>
        <taxon>Embryophyta</taxon>
        <taxon>Tracheophyta</taxon>
        <taxon>Spermatophyta</taxon>
        <taxon>Magnoliopsida</taxon>
        <taxon>eudicotyledons</taxon>
        <taxon>Gunneridae</taxon>
        <taxon>Pentapetalae</taxon>
        <taxon>rosids</taxon>
        <taxon>Vitales</taxon>
        <taxon>Vitaceae</taxon>
        <taxon>Viteae</taxon>
        <taxon>Vitis</taxon>
    </lineage>
</organism>
<evidence type="ECO:0000313" key="3">
    <source>
        <dbReference type="Proteomes" id="UP000009183"/>
    </source>
</evidence>
<accession>D7TTR9</accession>
<dbReference type="InParanoid" id="D7TTR9"/>
<keyword evidence="1" id="KW-0472">Membrane</keyword>
<dbReference type="EMBL" id="FN596247">
    <property type="protein sequence ID" value="CBI33834.3"/>
    <property type="molecule type" value="Genomic_DNA"/>
</dbReference>
<dbReference type="Proteomes" id="UP000009183">
    <property type="component" value="Chromosome 2"/>
</dbReference>
<gene>
    <name evidence="2" type="ordered locus">VIT_02s0012g01970</name>
</gene>
<evidence type="ECO:0000256" key="1">
    <source>
        <dbReference type="SAM" id="Phobius"/>
    </source>
</evidence>
<keyword evidence="1" id="KW-1133">Transmembrane helix</keyword>
<proteinExistence type="predicted"/>